<feature type="compositionally biased region" description="Low complexity" evidence="1">
    <location>
        <begin position="237"/>
        <end position="258"/>
    </location>
</feature>
<evidence type="ECO:0000256" key="1">
    <source>
        <dbReference type="SAM" id="MobiDB-lite"/>
    </source>
</evidence>
<dbReference type="Proteomes" id="UP000321793">
    <property type="component" value="Unassembled WGS sequence"/>
</dbReference>
<feature type="transmembrane region" description="Helical" evidence="2">
    <location>
        <begin position="165"/>
        <end position="189"/>
    </location>
</feature>
<feature type="region of interest" description="Disordered" evidence="1">
    <location>
        <begin position="232"/>
        <end position="269"/>
    </location>
</feature>
<dbReference type="Pfam" id="PF14333">
    <property type="entry name" value="DUF4389"/>
    <property type="match status" value="2"/>
</dbReference>
<keyword evidence="2" id="KW-1133">Transmembrane helix</keyword>
<feature type="transmembrane region" description="Helical" evidence="2">
    <location>
        <begin position="464"/>
        <end position="485"/>
    </location>
</feature>
<comment type="caution">
    <text evidence="3">The sequence shown here is derived from an EMBL/GenBank/DDBJ whole genome shotgun (WGS) entry which is preliminary data.</text>
</comment>
<feature type="transmembrane region" description="Helical" evidence="2">
    <location>
        <begin position="278"/>
        <end position="304"/>
    </location>
</feature>
<proteinExistence type="predicted"/>
<dbReference type="AlphaFoldDB" id="A0A512SXV9"/>
<keyword evidence="4" id="KW-1185">Reference proteome</keyword>
<dbReference type="RefSeq" id="WP_147062375.1">
    <property type="nucleotide sequence ID" value="NZ_BAABDN010000001.1"/>
</dbReference>
<evidence type="ECO:0008006" key="5">
    <source>
        <dbReference type="Google" id="ProtNLM"/>
    </source>
</evidence>
<dbReference type="OrthoDB" id="156718at2"/>
<keyword evidence="2" id="KW-0812">Transmembrane</keyword>
<evidence type="ECO:0000313" key="4">
    <source>
        <dbReference type="Proteomes" id="UP000321793"/>
    </source>
</evidence>
<accession>A0A512SXV9</accession>
<keyword evidence="2" id="KW-0472">Membrane</keyword>
<evidence type="ECO:0000313" key="3">
    <source>
        <dbReference type="EMBL" id="GEQ12788.1"/>
    </source>
</evidence>
<dbReference type="EMBL" id="BKBA01000003">
    <property type="protein sequence ID" value="GEQ12788.1"/>
    <property type="molecule type" value="Genomic_DNA"/>
</dbReference>
<evidence type="ECO:0000256" key="2">
    <source>
        <dbReference type="SAM" id="Phobius"/>
    </source>
</evidence>
<gene>
    <name evidence="3" type="ORF">KLO01_08350</name>
</gene>
<feature type="transmembrane region" description="Helical" evidence="2">
    <location>
        <begin position="41"/>
        <end position="67"/>
    </location>
</feature>
<feature type="transmembrane region" description="Helical" evidence="2">
    <location>
        <begin position="134"/>
        <end position="159"/>
    </location>
</feature>
<dbReference type="InterPro" id="IPR025498">
    <property type="entry name" value="DUF4389"/>
</dbReference>
<name>A0A512SXV9_9MICO</name>
<organism evidence="3 4">
    <name type="scientific">Knoellia locipacati</name>
    <dbReference type="NCBI Taxonomy" id="882824"/>
    <lineage>
        <taxon>Bacteria</taxon>
        <taxon>Bacillati</taxon>
        <taxon>Actinomycetota</taxon>
        <taxon>Actinomycetes</taxon>
        <taxon>Micrococcales</taxon>
        <taxon>Intrasporangiaceae</taxon>
        <taxon>Knoellia</taxon>
    </lineage>
</organism>
<protein>
    <recommendedName>
        <fullName evidence="5">DUF4389 domain-containing protein</fullName>
    </recommendedName>
</protein>
<sequence>MAASTQSAPSPTFHPSPVHVDAVDQPAVSRWLWLVKWLLAIPHYIVLAFLWAAFVVLSVVALVSILVTGRYPRAIFDFNVGVLRWWWRVSYYSYGALATDRYPPFSLSEDPDYPAHLEVDYPEHLSRGLALVKWWLLAIPHYLVVGVLIGGGTAVAWQADDNGRWVFGGGLVGLLAIVAAVVVAFTGAYPRPLYDLLLGLNRWVLRVAAYAGLMTDEYPPFRLDQGPHEPDGRMVLRSGGAPSARDAARAAGSPGAPAAAPPPTSSLPPRGGWGAGSVITVVVGCVAALTSLALVTGGVAALVADNVARDADGYVMSQPERFTSDGSAVLFSDLELDTTGAGWVPEQLIGDVRVVVTPAAPATSTFFGIGPASDVTAYLRGATYSVERGPGLTPQQVTGSTTPVAPTTATFWDASVTGASDQELSWSPRDGSWSAVLMNVDGTPTVAADVAIGATFPWLTRLGVGLLLGGLAVAVLSAALVVLALRQVGAGGRRS</sequence>
<reference evidence="3 4" key="1">
    <citation type="submission" date="2019-07" db="EMBL/GenBank/DDBJ databases">
        <title>Whole genome shotgun sequence of Knoellia locipacati NBRC 109775.</title>
        <authorList>
            <person name="Hosoyama A."/>
            <person name="Uohara A."/>
            <person name="Ohji S."/>
            <person name="Ichikawa N."/>
        </authorList>
    </citation>
    <scope>NUCLEOTIDE SEQUENCE [LARGE SCALE GENOMIC DNA]</scope>
    <source>
        <strain evidence="3 4">NBRC 109775</strain>
    </source>
</reference>